<dbReference type="KEGG" id="rpc:RPC_1225"/>
<dbReference type="HOGENOM" id="CLU_168242_0_0_5"/>
<proteinExistence type="predicted"/>
<organism evidence="1">
    <name type="scientific">Rhodopseudomonas palustris (strain BisB18)</name>
    <dbReference type="NCBI Taxonomy" id="316056"/>
    <lineage>
        <taxon>Bacteria</taxon>
        <taxon>Pseudomonadati</taxon>
        <taxon>Pseudomonadota</taxon>
        <taxon>Alphaproteobacteria</taxon>
        <taxon>Hyphomicrobiales</taxon>
        <taxon>Nitrobacteraceae</taxon>
        <taxon>Rhodopseudomonas</taxon>
    </lineage>
</organism>
<protein>
    <submittedName>
        <fullName evidence="1">Uncharacterized protein</fullName>
    </submittedName>
</protein>
<sequence>MATKLMPLIFTIDIGGQPILTFEAANLREAYQVCHEHWLLADLRQMTHNGVPLWNGKIRLRARYATDPEKRAYRQSPPEHEAEELKLVYLLEIDGGAAQPASQAAE</sequence>
<dbReference type="eggNOG" id="ENOG5031840">
    <property type="taxonomic scope" value="Bacteria"/>
</dbReference>
<reference evidence="1" key="1">
    <citation type="submission" date="2006-03" db="EMBL/GenBank/DDBJ databases">
        <title>Complete sequence of Rhodopseudomonas palustris BisB18.</title>
        <authorList>
            <consortium name="US DOE Joint Genome Institute"/>
            <person name="Copeland A."/>
            <person name="Lucas S."/>
            <person name="Lapidus A."/>
            <person name="Barry K."/>
            <person name="Detter J.C."/>
            <person name="Glavina del Rio T."/>
            <person name="Hammon N."/>
            <person name="Israni S."/>
            <person name="Dalin E."/>
            <person name="Tice H."/>
            <person name="Pitluck S."/>
            <person name="Chain P."/>
            <person name="Malfatti S."/>
            <person name="Shin M."/>
            <person name="Vergez L."/>
            <person name="Schmutz J."/>
            <person name="Larimer F."/>
            <person name="Land M."/>
            <person name="Hauser L."/>
            <person name="Pelletier D.A."/>
            <person name="Kyrpides N."/>
            <person name="Anderson I."/>
            <person name="Oda Y."/>
            <person name="Harwood C.S."/>
            <person name="Richardson P."/>
        </authorList>
    </citation>
    <scope>NUCLEOTIDE SEQUENCE [LARGE SCALE GENOMIC DNA]</scope>
    <source>
        <strain evidence="1">BisB18</strain>
    </source>
</reference>
<accession>Q219Z8</accession>
<name>Q219Z8_RHOPB</name>
<evidence type="ECO:0000313" key="1">
    <source>
        <dbReference type="EMBL" id="ABD86788.1"/>
    </source>
</evidence>
<dbReference type="RefSeq" id="WP_011471693.1">
    <property type="nucleotide sequence ID" value="NC_007925.1"/>
</dbReference>
<dbReference type="OrthoDB" id="8019848at2"/>
<dbReference type="EMBL" id="CP000301">
    <property type="protein sequence ID" value="ABD86788.1"/>
    <property type="molecule type" value="Genomic_DNA"/>
</dbReference>
<dbReference type="AlphaFoldDB" id="Q219Z8"/>
<gene>
    <name evidence="1" type="ordered locus">RPC_1225</name>
</gene>